<dbReference type="Gene3D" id="2.120.10.10">
    <property type="match status" value="1"/>
</dbReference>
<reference evidence="1" key="2">
    <citation type="submission" date="2023-06" db="EMBL/GenBank/DDBJ databases">
        <authorList>
            <consortium name="Lawrence Berkeley National Laboratory"/>
            <person name="Haridas S."/>
            <person name="Hensen N."/>
            <person name="Bonometti L."/>
            <person name="Westerberg I."/>
            <person name="Brannstrom I.O."/>
            <person name="Guillou S."/>
            <person name="Cros-Aarteil S."/>
            <person name="Calhoun S."/>
            <person name="Kuo A."/>
            <person name="Mondo S."/>
            <person name="Pangilinan J."/>
            <person name="Riley R."/>
            <person name="Labutti K."/>
            <person name="Andreopoulos B."/>
            <person name="Lipzen A."/>
            <person name="Chen C."/>
            <person name="Yanf M."/>
            <person name="Daum C."/>
            <person name="Ng V."/>
            <person name="Clum A."/>
            <person name="Steindorff A."/>
            <person name="Ohm R."/>
            <person name="Martin F."/>
            <person name="Silar P."/>
            <person name="Natvig D."/>
            <person name="Lalanne C."/>
            <person name="Gautier V."/>
            <person name="Ament-Velasquez S.L."/>
            <person name="Kruys A."/>
            <person name="Hutchinson M.I."/>
            <person name="Powell A.J."/>
            <person name="Barry K."/>
            <person name="Miller A.N."/>
            <person name="Grigoriev I.V."/>
            <person name="Debuchy R."/>
            <person name="Gladieux P."/>
            <person name="Thoren M.H."/>
            <person name="Johannesson H."/>
        </authorList>
    </citation>
    <scope>NUCLEOTIDE SEQUENCE</scope>
    <source>
        <strain evidence="1">CBS 958.72</strain>
    </source>
</reference>
<dbReference type="InterPro" id="IPR036278">
    <property type="entry name" value="Sialidase_sf"/>
</dbReference>
<evidence type="ECO:0000313" key="1">
    <source>
        <dbReference type="EMBL" id="KAK3375528.1"/>
    </source>
</evidence>
<protein>
    <submittedName>
        <fullName evidence="1">Glycoside hydrolase family 93 protein</fullName>
    </submittedName>
</protein>
<keyword evidence="2" id="KW-1185">Reference proteome</keyword>
<dbReference type="Proteomes" id="UP001287356">
    <property type="component" value="Unassembled WGS sequence"/>
</dbReference>
<comment type="caution">
    <text evidence="1">The sequence shown here is derived from an EMBL/GenBank/DDBJ whole genome shotgun (WGS) entry which is preliminary data.</text>
</comment>
<proteinExistence type="predicted"/>
<dbReference type="EMBL" id="JAULSN010000003">
    <property type="protein sequence ID" value="KAK3375528.1"/>
    <property type="molecule type" value="Genomic_DNA"/>
</dbReference>
<dbReference type="PANTHER" id="PTHR38792:SF3">
    <property type="entry name" value="BNR_ASP-BOX REPEAT DOMAIN PROTEIN (AFU_ORTHOLOGUE AFUA_7G06430)-RELATED"/>
    <property type="match status" value="1"/>
</dbReference>
<dbReference type="CDD" id="cd15482">
    <property type="entry name" value="Sialidase_non-viral"/>
    <property type="match status" value="1"/>
</dbReference>
<dbReference type="SUPFAM" id="SSF50939">
    <property type="entry name" value="Sialidases"/>
    <property type="match status" value="1"/>
</dbReference>
<accession>A0AAE0KF09</accession>
<organism evidence="1 2">
    <name type="scientific">Lasiosphaeria ovina</name>
    <dbReference type="NCBI Taxonomy" id="92902"/>
    <lineage>
        <taxon>Eukaryota</taxon>
        <taxon>Fungi</taxon>
        <taxon>Dikarya</taxon>
        <taxon>Ascomycota</taxon>
        <taxon>Pezizomycotina</taxon>
        <taxon>Sordariomycetes</taxon>
        <taxon>Sordariomycetidae</taxon>
        <taxon>Sordariales</taxon>
        <taxon>Lasiosphaeriaceae</taxon>
        <taxon>Lasiosphaeria</taxon>
    </lineage>
</organism>
<dbReference type="GO" id="GO:0016787">
    <property type="term" value="F:hydrolase activity"/>
    <property type="evidence" value="ECO:0007669"/>
    <property type="project" value="UniProtKB-KW"/>
</dbReference>
<gene>
    <name evidence="1" type="ORF">B0T24DRAFT_202244</name>
</gene>
<name>A0AAE0KF09_9PEZI</name>
<dbReference type="AlphaFoldDB" id="A0AAE0KF09"/>
<sequence length="379" mass="40044">MLPHSSLIMTAFSVSLFRCVGTGLALAALAVAATVQNAGNPVLIDRGGVYIRAAAMHNGSIIAGYAAADGTSHVLHAAQSNNGGASWTYLGEIWRADSATHDMDNAEPLVLPSGRILYAFRNHDRVASWGQYTYYRITICYSDDCGRTWLFLSHVDQRKANTNAGANNGLWEPFLRLAADNTLQVYYSSENNAKDQDNLMKYSTDGGATWRGPITVSGGDQTSSRDGMTGVADLDGGGKNLICIFESTESGPFTITRVLSSDGGYTWSRRARVYTAGNGKNAGAPQIINVGGALVASFMTNEATDVATIDGGQMKVVTSLNSAAAWSSTGGGTGTSRGAVVTGDRGSHWPGLFVLDSKCFLALYTRDGLGAVSQRYCLA</sequence>
<keyword evidence="1" id="KW-0378">Hydrolase</keyword>
<evidence type="ECO:0000313" key="2">
    <source>
        <dbReference type="Proteomes" id="UP001287356"/>
    </source>
</evidence>
<reference evidence="1" key="1">
    <citation type="journal article" date="2023" name="Mol. Phylogenet. Evol.">
        <title>Genome-scale phylogeny and comparative genomics of the fungal order Sordariales.</title>
        <authorList>
            <person name="Hensen N."/>
            <person name="Bonometti L."/>
            <person name="Westerberg I."/>
            <person name="Brannstrom I.O."/>
            <person name="Guillou S."/>
            <person name="Cros-Aarteil S."/>
            <person name="Calhoun S."/>
            <person name="Haridas S."/>
            <person name="Kuo A."/>
            <person name="Mondo S."/>
            <person name="Pangilinan J."/>
            <person name="Riley R."/>
            <person name="LaButti K."/>
            <person name="Andreopoulos B."/>
            <person name="Lipzen A."/>
            <person name="Chen C."/>
            <person name="Yan M."/>
            <person name="Daum C."/>
            <person name="Ng V."/>
            <person name="Clum A."/>
            <person name="Steindorff A."/>
            <person name="Ohm R.A."/>
            <person name="Martin F."/>
            <person name="Silar P."/>
            <person name="Natvig D.O."/>
            <person name="Lalanne C."/>
            <person name="Gautier V."/>
            <person name="Ament-Velasquez S.L."/>
            <person name="Kruys A."/>
            <person name="Hutchinson M.I."/>
            <person name="Powell A.J."/>
            <person name="Barry K."/>
            <person name="Miller A.N."/>
            <person name="Grigoriev I.V."/>
            <person name="Debuchy R."/>
            <person name="Gladieux P."/>
            <person name="Hiltunen Thoren M."/>
            <person name="Johannesson H."/>
        </authorList>
    </citation>
    <scope>NUCLEOTIDE SEQUENCE</scope>
    <source>
        <strain evidence="1">CBS 958.72</strain>
    </source>
</reference>
<dbReference type="PANTHER" id="PTHR38792">
    <property type="entry name" value="BNR/ASP-BOX REPEAT DOMAIN PROTEIN (AFU_ORTHOLOGUE AFUA_7G06430)-RELATED"/>
    <property type="match status" value="1"/>
</dbReference>